<proteinExistence type="predicted"/>
<dbReference type="Proteomes" id="UP001341281">
    <property type="component" value="Chromosome 06"/>
</dbReference>
<feature type="compositionally biased region" description="Basic residues" evidence="1">
    <location>
        <begin position="81"/>
        <end position="91"/>
    </location>
</feature>
<protein>
    <submittedName>
        <fullName evidence="2">Uncharacterized protein</fullName>
    </submittedName>
</protein>
<dbReference type="AlphaFoldDB" id="A0AAQ3X1R9"/>
<evidence type="ECO:0000313" key="3">
    <source>
        <dbReference type="Proteomes" id="UP001341281"/>
    </source>
</evidence>
<evidence type="ECO:0000256" key="1">
    <source>
        <dbReference type="SAM" id="MobiDB-lite"/>
    </source>
</evidence>
<evidence type="ECO:0000313" key="2">
    <source>
        <dbReference type="EMBL" id="WVZ82858.1"/>
    </source>
</evidence>
<gene>
    <name evidence="2" type="ORF">U9M48_030070</name>
</gene>
<reference evidence="2 3" key="1">
    <citation type="submission" date="2024-02" db="EMBL/GenBank/DDBJ databases">
        <title>High-quality chromosome-scale genome assembly of Pensacola bahiagrass (Paspalum notatum Flugge var. saurae).</title>
        <authorList>
            <person name="Vega J.M."/>
            <person name="Podio M."/>
            <person name="Orjuela J."/>
            <person name="Siena L.A."/>
            <person name="Pessino S.C."/>
            <person name="Combes M.C."/>
            <person name="Mariac C."/>
            <person name="Albertini E."/>
            <person name="Pupilli F."/>
            <person name="Ortiz J.P.A."/>
            <person name="Leblanc O."/>
        </authorList>
    </citation>
    <scope>NUCLEOTIDE SEQUENCE [LARGE SCALE GENOMIC DNA]</scope>
    <source>
        <strain evidence="2">R1</strain>
        <tissue evidence="2">Leaf</tissue>
    </source>
</reference>
<organism evidence="2 3">
    <name type="scientific">Paspalum notatum var. saurae</name>
    <dbReference type="NCBI Taxonomy" id="547442"/>
    <lineage>
        <taxon>Eukaryota</taxon>
        <taxon>Viridiplantae</taxon>
        <taxon>Streptophyta</taxon>
        <taxon>Embryophyta</taxon>
        <taxon>Tracheophyta</taxon>
        <taxon>Spermatophyta</taxon>
        <taxon>Magnoliopsida</taxon>
        <taxon>Liliopsida</taxon>
        <taxon>Poales</taxon>
        <taxon>Poaceae</taxon>
        <taxon>PACMAD clade</taxon>
        <taxon>Panicoideae</taxon>
        <taxon>Andropogonodae</taxon>
        <taxon>Paspaleae</taxon>
        <taxon>Paspalinae</taxon>
        <taxon>Paspalum</taxon>
    </lineage>
</organism>
<feature type="compositionally biased region" description="Basic and acidic residues" evidence="1">
    <location>
        <begin position="101"/>
        <end position="116"/>
    </location>
</feature>
<feature type="non-terminal residue" evidence="2">
    <location>
        <position position="197"/>
    </location>
</feature>
<feature type="region of interest" description="Disordered" evidence="1">
    <location>
        <begin position="1"/>
        <end position="31"/>
    </location>
</feature>
<accession>A0AAQ3X1R9</accession>
<name>A0AAQ3X1R9_PASNO</name>
<feature type="region of interest" description="Disordered" evidence="1">
    <location>
        <begin position="77"/>
        <end position="122"/>
    </location>
</feature>
<keyword evidence="3" id="KW-1185">Reference proteome</keyword>
<dbReference type="EMBL" id="CP144750">
    <property type="protein sequence ID" value="WVZ82858.1"/>
    <property type="molecule type" value="Genomic_DNA"/>
</dbReference>
<sequence length="197" mass="21655">NIISASGRACPTADLRSRQSSRAVPRGWRRHERVPRTDVRVRQQTCARGLAAGTRGLRNKLTQDCYRSIRRRLQCRPAAGARRRQRLRAARLRPSVTTSEAEERKLKREKEDDDRPGGVPDSAGLVLRHEAIETAAVRAAATVLAAAPRPSGIGTANACSFQHQGACDELNIEFEELLKDDPMILDKASSRAGEPAS</sequence>